<proteinExistence type="predicted"/>
<evidence type="ECO:0000259" key="1">
    <source>
        <dbReference type="PROSITE" id="PS50994"/>
    </source>
</evidence>
<dbReference type="Gene3D" id="3.30.420.10">
    <property type="entry name" value="Ribonuclease H-like superfamily/Ribonuclease H"/>
    <property type="match status" value="1"/>
</dbReference>
<sequence>MPDEALFDIRRRRLSLPSRSPERRQIITEAASLYGVSEVSLYRALQKLGKPHTARRKDQGIPRVMPLEELEGYCEIIAAIKVRTCNKKARCLPTTGAIRLLETTGVETGKGLVKVPPGKLKCSTVNRYLRAWGYDRVTLSRQPAAVRFQAQYSNECWHFDLSPSDLKHIKRPPWLREGAGSPTLMIYSIVDDRSGAAYQEYHCVYGEDVEAALRFLFRAMSPKESNDFPFGIPSMIYTDNGPIMRSQVFHRVMAYLNIEVKSHLPAGSDGRRVTARSKGKVERPFRTVKELHETLYHFREPETEDEANAWLNRFLVQYNHSDHRSEPCSRIEDWLKHLPKDGYRNMCDWEQFCHFAREPVKRKVGIDARFEVNGVAYEASAELAGEEVVIWWGLYDEEVFVEYHGKRFGPYYPSKGPIPLHKYRAHKKTSREKRADRIDQLAKILSLPEAAYRDAGLVESFSSVSEDPPSSIPFSLQDPFHETCWPDAITARKAIADHLGEPLARLSGEQLEVIRQILEETLDKEAVLSRVDSALNPSTTEVVHHVE</sequence>
<protein>
    <submittedName>
        <fullName evidence="2">IS481 family transposase</fullName>
    </submittedName>
</protein>
<dbReference type="SUPFAM" id="SSF53098">
    <property type="entry name" value="Ribonuclease H-like"/>
    <property type="match status" value="1"/>
</dbReference>
<keyword evidence="3" id="KW-1185">Reference proteome</keyword>
<feature type="domain" description="Integrase catalytic" evidence="1">
    <location>
        <begin position="139"/>
        <end position="347"/>
    </location>
</feature>
<dbReference type="InterPro" id="IPR036397">
    <property type="entry name" value="RNaseH_sf"/>
</dbReference>
<dbReference type="EMBL" id="JAPFCC010000001">
    <property type="protein sequence ID" value="MCW7552806.1"/>
    <property type="molecule type" value="Genomic_DNA"/>
</dbReference>
<evidence type="ECO:0000313" key="3">
    <source>
        <dbReference type="Proteomes" id="UP001209854"/>
    </source>
</evidence>
<comment type="caution">
    <text evidence="2">The sequence shown here is derived from an EMBL/GenBank/DDBJ whole genome shotgun (WGS) entry which is preliminary data.</text>
</comment>
<accession>A0ABT3MTU2</accession>
<dbReference type="PROSITE" id="PS50994">
    <property type="entry name" value="INTEGRASE"/>
    <property type="match status" value="1"/>
</dbReference>
<organism evidence="2 3">
    <name type="scientific">Endozoicomonas gorgoniicola</name>
    <dbReference type="NCBI Taxonomy" id="1234144"/>
    <lineage>
        <taxon>Bacteria</taxon>
        <taxon>Pseudomonadati</taxon>
        <taxon>Pseudomonadota</taxon>
        <taxon>Gammaproteobacteria</taxon>
        <taxon>Oceanospirillales</taxon>
        <taxon>Endozoicomonadaceae</taxon>
        <taxon>Endozoicomonas</taxon>
    </lineage>
</organism>
<dbReference type="InterPro" id="IPR001584">
    <property type="entry name" value="Integrase_cat-core"/>
</dbReference>
<gene>
    <name evidence="2" type="ORF">NX722_09155</name>
</gene>
<dbReference type="RefSeq" id="WP_262568636.1">
    <property type="nucleotide sequence ID" value="NZ_JAPFCC010000001.1"/>
</dbReference>
<name>A0ABT3MTU2_9GAMM</name>
<dbReference type="PANTHER" id="PTHR35004">
    <property type="entry name" value="TRANSPOSASE RV3428C-RELATED"/>
    <property type="match status" value="1"/>
</dbReference>
<reference evidence="2 3" key="1">
    <citation type="submission" date="2022-10" db="EMBL/GenBank/DDBJ databases">
        <title>High-quality genome sequences of two octocoral-associated bacteria, Endozoicomonas euniceicola EF212 and Endozoicomonas gorgoniicola PS125.</title>
        <authorList>
            <person name="Chiou Y.-J."/>
            <person name="Chen Y.-H."/>
        </authorList>
    </citation>
    <scope>NUCLEOTIDE SEQUENCE [LARGE SCALE GENOMIC DNA]</scope>
    <source>
        <strain evidence="2 3">PS125</strain>
    </source>
</reference>
<dbReference type="PANTHER" id="PTHR35004:SF7">
    <property type="entry name" value="INTEGRASE PROTEIN"/>
    <property type="match status" value="1"/>
</dbReference>
<dbReference type="Proteomes" id="UP001209854">
    <property type="component" value="Unassembled WGS sequence"/>
</dbReference>
<dbReference type="InterPro" id="IPR012337">
    <property type="entry name" value="RNaseH-like_sf"/>
</dbReference>
<evidence type="ECO:0000313" key="2">
    <source>
        <dbReference type="EMBL" id="MCW7552806.1"/>
    </source>
</evidence>